<keyword evidence="5" id="KW-0648">Protein biosynthesis</keyword>
<evidence type="ECO:0000256" key="1">
    <source>
        <dbReference type="ARBA" id="ARBA00004514"/>
    </source>
</evidence>
<feature type="domain" description="Nucleotidyl transferase" evidence="10">
    <location>
        <begin position="50"/>
        <end position="164"/>
    </location>
</feature>
<dbReference type="CDD" id="cd04652">
    <property type="entry name" value="LbH_eIF2B_gamma_C"/>
    <property type="match status" value="1"/>
</dbReference>
<keyword evidence="3" id="KW-0963">Cytoplasm</keyword>
<dbReference type="Gene3D" id="2.160.10.10">
    <property type="entry name" value="Hexapeptide repeat proteins"/>
    <property type="match status" value="1"/>
</dbReference>
<gene>
    <name evidence="12" type="ORF">HDU87_006681</name>
</gene>
<sequence>MFLSKTKTTAKGTANLVTEFQAVILAGRANSNGGLDGITDDGNAAKTEHTIPKAVLPVAGKPMIHYQLAWLEAARVQDVLVFCPAGSKNEIQAQLQKYAGSSDALKIKCLPTNAGAGTADALRQYHEEIKTDFIVMSCDVITDLPAHHLIDLHRIHGPAVTTLMYDGSPFDPASSKRGDEYSQHTCIDMEKGRLVHVDDPDTMRFQPLMLRKFPRVRMHSNLRDSHIYIFKRWVLDLVVMDETITSIRKKQDGLLRRLLRCQWSDTSLLKLQTDFANSNISASPDPFEEALLLSTTNSRAATLPKLEPSSPNTGGALDLAARESVVESSKREALMPKEVVCATVICKDAFCARANTVAAYAEINRQRAQAARAAQSVTNDIKPKQSQIGPDSIIESDQIGERCSVKKSIIGKHCTVGKNVKIANSVVMDHVIIEDGVKLDRCILSVNAKVLESCNLKDCEVAPNWTVAKGTVGVSQRLGPDWLQ</sequence>
<evidence type="ECO:0000256" key="9">
    <source>
        <dbReference type="ARBA" id="ARBA00046432"/>
    </source>
</evidence>
<dbReference type="EMBL" id="JADGJQ010000006">
    <property type="protein sequence ID" value="KAJ3183362.1"/>
    <property type="molecule type" value="Genomic_DNA"/>
</dbReference>
<evidence type="ECO:0000313" key="12">
    <source>
        <dbReference type="EMBL" id="KAJ3183362.1"/>
    </source>
</evidence>
<evidence type="ECO:0000256" key="3">
    <source>
        <dbReference type="ARBA" id="ARBA00022490"/>
    </source>
</evidence>
<dbReference type="InterPro" id="IPR005835">
    <property type="entry name" value="NTP_transferase_dom"/>
</dbReference>
<evidence type="ECO:0000256" key="6">
    <source>
        <dbReference type="ARBA" id="ARBA00044196"/>
    </source>
</evidence>
<comment type="caution">
    <text evidence="12">The sequence shown here is derived from an EMBL/GenBank/DDBJ whole genome shotgun (WGS) entry which is preliminary data.</text>
</comment>
<proteinExistence type="inferred from homology"/>
<comment type="subunit">
    <text evidence="9">Component of the translation initiation factor 2B (eIF2B) complex which is a heterodecamer of two sets of five different subunits: alpha, beta, gamma, delta and epsilon. Subunits alpha, beta and delta comprise a regulatory subcomplex and subunits epsilon and gamma comprise a catalytic subcomplex. Within the complex, the hexameric regulatory complex resides at the center, with the two heterodimeric catalytic subcomplexes bound on opposite sides.</text>
</comment>
<dbReference type="InterPro" id="IPR051960">
    <property type="entry name" value="eIF2B_gamma"/>
</dbReference>
<dbReference type="SUPFAM" id="SSF53448">
    <property type="entry name" value="Nucleotide-diphospho-sugar transferases"/>
    <property type="match status" value="1"/>
</dbReference>
<accession>A0AAD5TQB9</accession>
<evidence type="ECO:0000313" key="13">
    <source>
        <dbReference type="Proteomes" id="UP001212152"/>
    </source>
</evidence>
<dbReference type="Gene3D" id="3.90.550.10">
    <property type="entry name" value="Spore Coat Polysaccharide Biosynthesis Protein SpsA, Chain A"/>
    <property type="match status" value="1"/>
</dbReference>
<evidence type="ECO:0000256" key="5">
    <source>
        <dbReference type="ARBA" id="ARBA00022917"/>
    </source>
</evidence>
<feature type="domain" description="EIF2B subunit epsilon/gamma LbH" evidence="11">
    <location>
        <begin position="384"/>
        <end position="466"/>
    </location>
</feature>
<dbReference type="Proteomes" id="UP001212152">
    <property type="component" value="Unassembled WGS sequence"/>
</dbReference>
<dbReference type="GO" id="GO:0003743">
    <property type="term" value="F:translation initiation factor activity"/>
    <property type="evidence" value="ECO:0007669"/>
    <property type="project" value="UniProtKB-KW"/>
</dbReference>
<comment type="similarity">
    <text evidence="2">Belongs to the eIF-2B gamma/epsilon subunits family.</text>
</comment>
<dbReference type="InterPro" id="IPR029044">
    <property type="entry name" value="Nucleotide-diphossugar_trans"/>
</dbReference>
<protein>
    <recommendedName>
        <fullName evidence="6">Translation initiation factor eIF2B subunit gamma</fullName>
    </recommendedName>
    <alternativeName>
        <fullName evidence="7">eIF2B GDP-GTP exchange factor subunit gamma</fullName>
    </alternativeName>
</protein>
<evidence type="ECO:0000256" key="7">
    <source>
        <dbReference type="ARBA" id="ARBA00044229"/>
    </source>
</evidence>
<comment type="function">
    <text evidence="8">Acts as a component of the translation initiation factor 2B (eIF2B) complex, which catalyzes the exchange of GDP for GTP on the eukaryotic initiation factor 2 (eIF2) complex gamma subunit. Its guanine nucleotide exchange factor activity is repressed when bound to eIF2 complex phosphorylated on the alpha subunit, thereby limiting the amount of methionyl-initiator methionine tRNA available to the ribosome and consequently global translation is repressed.</text>
</comment>
<dbReference type="AlphaFoldDB" id="A0AAD5TQB9"/>
<evidence type="ECO:0000256" key="8">
    <source>
        <dbReference type="ARBA" id="ARBA00045373"/>
    </source>
</evidence>
<comment type="subcellular location">
    <subcellularLocation>
        <location evidence="1">Cytoplasm</location>
        <location evidence="1">Cytosol</location>
    </subcellularLocation>
</comment>
<dbReference type="InterPro" id="IPR056764">
    <property type="entry name" value="LbH_EIF2B3/5"/>
</dbReference>
<evidence type="ECO:0000259" key="10">
    <source>
        <dbReference type="Pfam" id="PF00483"/>
    </source>
</evidence>
<name>A0AAD5TQB9_9FUNG</name>
<dbReference type="Pfam" id="PF25084">
    <property type="entry name" value="LbH_EIF2B"/>
    <property type="match status" value="1"/>
</dbReference>
<dbReference type="PANTHER" id="PTHR45989">
    <property type="entry name" value="TRANSLATION INITIATION FACTOR EIF-2B SUBUNIT GAMMA"/>
    <property type="match status" value="1"/>
</dbReference>
<dbReference type="GO" id="GO:0005851">
    <property type="term" value="C:eukaryotic translation initiation factor 2B complex"/>
    <property type="evidence" value="ECO:0007669"/>
    <property type="project" value="TreeGrafter"/>
</dbReference>
<dbReference type="GO" id="GO:0005829">
    <property type="term" value="C:cytosol"/>
    <property type="evidence" value="ECO:0007669"/>
    <property type="project" value="UniProtKB-SubCell"/>
</dbReference>
<evidence type="ECO:0000256" key="4">
    <source>
        <dbReference type="ARBA" id="ARBA00022540"/>
    </source>
</evidence>
<keyword evidence="13" id="KW-1185">Reference proteome</keyword>
<dbReference type="PANTHER" id="PTHR45989:SF1">
    <property type="entry name" value="TRANSLATION INITIATION FACTOR EIF-2B SUBUNIT GAMMA"/>
    <property type="match status" value="1"/>
</dbReference>
<organism evidence="12 13">
    <name type="scientific">Geranomyces variabilis</name>
    <dbReference type="NCBI Taxonomy" id="109894"/>
    <lineage>
        <taxon>Eukaryota</taxon>
        <taxon>Fungi</taxon>
        <taxon>Fungi incertae sedis</taxon>
        <taxon>Chytridiomycota</taxon>
        <taxon>Chytridiomycota incertae sedis</taxon>
        <taxon>Chytridiomycetes</taxon>
        <taxon>Spizellomycetales</taxon>
        <taxon>Powellomycetaceae</taxon>
        <taxon>Geranomyces</taxon>
    </lineage>
</organism>
<dbReference type="GO" id="GO:0005085">
    <property type="term" value="F:guanyl-nucleotide exchange factor activity"/>
    <property type="evidence" value="ECO:0007669"/>
    <property type="project" value="TreeGrafter"/>
</dbReference>
<evidence type="ECO:0000259" key="11">
    <source>
        <dbReference type="Pfam" id="PF25084"/>
    </source>
</evidence>
<evidence type="ECO:0000256" key="2">
    <source>
        <dbReference type="ARBA" id="ARBA00007878"/>
    </source>
</evidence>
<dbReference type="Pfam" id="PF00483">
    <property type="entry name" value="NTP_transferase"/>
    <property type="match status" value="1"/>
</dbReference>
<keyword evidence="4" id="KW-0396">Initiation factor</keyword>
<dbReference type="GO" id="GO:0002183">
    <property type="term" value="P:cytoplasmic translational initiation"/>
    <property type="evidence" value="ECO:0007669"/>
    <property type="project" value="TreeGrafter"/>
</dbReference>
<reference evidence="12" key="1">
    <citation type="submission" date="2020-05" db="EMBL/GenBank/DDBJ databases">
        <title>Phylogenomic resolution of chytrid fungi.</title>
        <authorList>
            <person name="Stajich J.E."/>
            <person name="Amses K."/>
            <person name="Simmons R."/>
            <person name="Seto K."/>
            <person name="Myers J."/>
            <person name="Bonds A."/>
            <person name="Quandt C.A."/>
            <person name="Barry K."/>
            <person name="Liu P."/>
            <person name="Grigoriev I."/>
            <person name="Longcore J.E."/>
            <person name="James T.Y."/>
        </authorList>
    </citation>
    <scope>NUCLEOTIDE SEQUENCE</scope>
    <source>
        <strain evidence="12">JEL0379</strain>
    </source>
</reference>